<dbReference type="GO" id="GO:0004672">
    <property type="term" value="F:protein kinase activity"/>
    <property type="evidence" value="ECO:0007669"/>
    <property type="project" value="InterPro"/>
</dbReference>
<name>A0A2N9IPU1_FAGSY</name>
<accession>A0A2N9IPU1</accession>
<dbReference type="Gene3D" id="1.10.510.10">
    <property type="entry name" value="Transferase(Phosphotransferase) domain 1"/>
    <property type="match status" value="1"/>
</dbReference>
<dbReference type="EMBL" id="OIVN01006140">
    <property type="protein sequence ID" value="SPD26011.1"/>
    <property type="molecule type" value="Genomic_DNA"/>
</dbReference>
<dbReference type="AlphaFoldDB" id="A0A2N9IPU1"/>
<sequence>MSSSMRQSFLVFHIPVCSPTLSTSPNIDSWLNTLHLQHSYNHNPMLSFSDGSSQIPTGLCPITPVSVPAPATDLFSPLNRSTDTHISSLDSLPLPTGPIDFSSPTTIIPTSSSDITISTTAILTSSSTVPLLNTAPTPVPEPISTDIPLPNPIPHLMQTRSKSGIVKPKLTYAALVDYTITEPPSYTVASKHSKWCTAMDEDDGSIARYKARLVAKGFHQQYGVDFEKTFNPVIKPPTVRLILSLALNSTFDLKDLGSLHYFLGLQITRSSSRLYITQSKYAQALLKKHNMLDCKPTSSPSCPNVRLFVHDGDLLIDPHAYRSMVGALHYLTFTRPDISFVMHQVCQYMSTPTTTHLAAAKRVLRYIKSPFNHGIEFTPGPLHLSAYTDADWAGDPDDRRSTSGFLVYLGNNAITWSAKKQPTVSRSSTESEYRALTIASAEICWVRSLPKDLGIYLIDPPILWCDNVSALAIASNPLIPEGVSHLTTYVKGTLGYLALEYAMWGKVSESCDMYNFGILLLEIVTGRKPIEKLTGGVKRTITEWAAPLITNARFKDLVDPKLRGNFDETQLKQAIDVAALCVQSDPENRPNMKEVVSLLKGHEQKGTVREMRIDSIKYMKELLALDQPSGDDDDGPDESNGYGVFSALEVQKIEDPYKRYGDWRITRNV</sequence>
<dbReference type="InterPro" id="IPR001245">
    <property type="entry name" value="Ser-Thr/Tyr_kinase_cat_dom"/>
</dbReference>
<dbReference type="EMBL" id="OIVN01002213">
    <property type="protein sequence ID" value="SPD01554.1"/>
    <property type="molecule type" value="Genomic_DNA"/>
</dbReference>
<dbReference type="PANTHER" id="PTHR11439">
    <property type="entry name" value="GAG-POL-RELATED RETROTRANSPOSON"/>
    <property type="match status" value="1"/>
</dbReference>
<evidence type="ECO:0000313" key="4">
    <source>
        <dbReference type="EMBL" id="SPD26011.1"/>
    </source>
</evidence>
<dbReference type="InterPro" id="IPR013103">
    <property type="entry name" value="RVT_2"/>
</dbReference>
<dbReference type="Pfam" id="PF07727">
    <property type="entry name" value="RVT_2"/>
    <property type="match status" value="1"/>
</dbReference>
<dbReference type="InterPro" id="IPR043502">
    <property type="entry name" value="DNA/RNA_pol_sf"/>
</dbReference>
<gene>
    <name evidence="3" type="ORF">FSB_LOCUS29436</name>
    <name evidence="4" type="ORF">FSB_LOCUS53893</name>
</gene>
<proteinExistence type="predicted"/>
<evidence type="ECO:0000259" key="1">
    <source>
        <dbReference type="Pfam" id="PF07714"/>
    </source>
</evidence>
<evidence type="ECO:0000259" key="2">
    <source>
        <dbReference type="Pfam" id="PF07727"/>
    </source>
</evidence>
<dbReference type="SUPFAM" id="SSF56112">
    <property type="entry name" value="Protein kinase-like (PK-like)"/>
    <property type="match status" value="1"/>
</dbReference>
<dbReference type="InterPro" id="IPR011009">
    <property type="entry name" value="Kinase-like_dom_sf"/>
</dbReference>
<protein>
    <recommendedName>
        <fullName evidence="5">Protein kinase domain-containing protein</fullName>
    </recommendedName>
</protein>
<feature type="domain" description="Reverse transcriptase Ty1/copia-type" evidence="2">
    <location>
        <begin position="192"/>
        <end position="247"/>
    </location>
</feature>
<reference evidence="4" key="1">
    <citation type="submission" date="2018-02" db="EMBL/GenBank/DDBJ databases">
        <authorList>
            <person name="Cohen D.B."/>
            <person name="Kent A.D."/>
        </authorList>
    </citation>
    <scope>NUCLEOTIDE SEQUENCE</scope>
</reference>
<dbReference type="CDD" id="cd09272">
    <property type="entry name" value="RNase_HI_RT_Ty1"/>
    <property type="match status" value="1"/>
</dbReference>
<dbReference type="Pfam" id="PF07714">
    <property type="entry name" value="PK_Tyr_Ser-Thr"/>
    <property type="match status" value="1"/>
</dbReference>
<dbReference type="PANTHER" id="PTHR11439:SF455">
    <property type="entry name" value="RLK (RECEPTOR-LIKE PROTEIN KINASE) 8, PUTATIVE-RELATED"/>
    <property type="match status" value="1"/>
</dbReference>
<evidence type="ECO:0000313" key="3">
    <source>
        <dbReference type="EMBL" id="SPD01554.1"/>
    </source>
</evidence>
<dbReference type="SUPFAM" id="SSF56672">
    <property type="entry name" value="DNA/RNA polymerases"/>
    <property type="match status" value="1"/>
</dbReference>
<organism evidence="4">
    <name type="scientific">Fagus sylvatica</name>
    <name type="common">Beechnut</name>
    <dbReference type="NCBI Taxonomy" id="28930"/>
    <lineage>
        <taxon>Eukaryota</taxon>
        <taxon>Viridiplantae</taxon>
        <taxon>Streptophyta</taxon>
        <taxon>Embryophyta</taxon>
        <taxon>Tracheophyta</taxon>
        <taxon>Spermatophyta</taxon>
        <taxon>Magnoliopsida</taxon>
        <taxon>eudicotyledons</taxon>
        <taxon>Gunneridae</taxon>
        <taxon>Pentapetalae</taxon>
        <taxon>rosids</taxon>
        <taxon>fabids</taxon>
        <taxon>Fagales</taxon>
        <taxon>Fagaceae</taxon>
        <taxon>Fagus</taxon>
    </lineage>
</organism>
<evidence type="ECO:0008006" key="5">
    <source>
        <dbReference type="Google" id="ProtNLM"/>
    </source>
</evidence>
<feature type="domain" description="Serine-threonine/tyrosine-protein kinase catalytic" evidence="1">
    <location>
        <begin position="493"/>
        <end position="598"/>
    </location>
</feature>